<dbReference type="Proteomes" id="UP000678237">
    <property type="component" value="Unassembled WGS sequence"/>
</dbReference>
<dbReference type="InterPro" id="IPR004481">
    <property type="entry name" value="K/Na/Ca-exchanger"/>
</dbReference>
<evidence type="ECO:0000313" key="9">
    <source>
        <dbReference type="Proteomes" id="UP000564964"/>
    </source>
</evidence>
<reference evidence="9" key="1">
    <citation type="journal article" date="2020" name="bioRxiv">
        <title>A rank-normalized archaeal taxonomy based on genome phylogeny resolves widespread incomplete and uneven classifications.</title>
        <authorList>
            <person name="Rinke C."/>
            <person name="Chuvochina M."/>
            <person name="Mussig A.J."/>
            <person name="Chaumeil P.-A."/>
            <person name="Waite D.W."/>
            <person name="Whitman W.B."/>
            <person name="Parks D.H."/>
            <person name="Hugenholtz P."/>
        </authorList>
    </citation>
    <scope>NUCLEOTIDE SEQUENCE [LARGE SCALE GENOMIC DNA]</scope>
</reference>
<feature type="transmembrane region" description="Helical" evidence="5">
    <location>
        <begin position="258"/>
        <end position="280"/>
    </location>
</feature>
<keyword evidence="2 5" id="KW-0812">Transmembrane</keyword>
<feature type="transmembrane region" description="Helical" evidence="5">
    <location>
        <begin position="74"/>
        <end position="94"/>
    </location>
</feature>
<dbReference type="PANTHER" id="PTHR10846:SF8">
    <property type="entry name" value="INNER MEMBRANE PROTEIN YRBG"/>
    <property type="match status" value="1"/>
</dbReference>
<evidence type="ECO:0000256" key="5">
    <source>
        <dbReference type="SAM" id="Phobius"/>
    </source>
</evidence>
<feature type="transmembrane region" description="Helical" evidence="5">
    <location>
        <begin position="195"/>
        <end position="216"/>
    </location>
</feature>
<evidence type="ECO:0000256" key="4">
    <source>
        <dbReference type="ARBA" id="ARBA00023136"/>
    </source>
</evidence>
<evidence type="ECO:0000313" key="7">
    <source>
        <dbReference type="EMBL" id="HIH15912.1"/>
    </source>
</evidence>
<dbReference type="EMBL" id="DUGH01000016">
    <property type="protein sequence ID" value="HIH15912.1"/>
    <property type="molecule type" value="Genomic_DNA"/>
</dbReference>
<dbReference type="Proteomes" id="UP000564964">
    <property type="component" value="Unassembled WGS sequence"/>
</dbReference>
<evidence type="ECO:0000313" key="8">
    <source>
        <dbReference type="EMBL" id="MBS3063370.1"/>
    </source>
</evidence>
<evidence type="ECO:0000256" key="2">
    <source>
        <dbReference type="ARBA" id="ARBA00022692"/>
    </source>
</evidence>
<dbReference type="GO" id="GO:0005262">
    <property type="term" value="F:calcium channel activity"/>
    <property type="evidence" value="ECO:0007669"/>
    <property type="project" value="TreeGrafter"/>
</dbReference>
<dbReference type="EMBL" id="JAGVWE010000005">
    <property type="protein sequence ID" value="MBS3063370.1"/>
    <property type="molecule type" value="Genomic_DNA"/>
</dbReference>
<gene>
    <name evidence="7" type="ORF">HA252_00720</name>
    <name evidence="8" type="ORF">J4203_05860</name>
</gene>
<evidence type="ECO:0000256" key="3">
    <source>
        <dbReference type="ARBA" id="ARBA00022989"/>
    </source>
</evidence>
<dbReference type="Gene3D" id="1.20.1420.30">
    <property type="entry name" value="NCX, central ion-binding region"/>
    <property type="match status" value="1"/>
</dbReference>
<dbReference type="AlphaFoldDB" id="A0A7J4JDS9"/>
<feature type="transmembrane region" description="Helical" evidence="5">
    <location>
        <begin position="228"/>
        <end position="252"/>
    </location>
</feature>
<proteinExistence type="predicted"/>
<keyword evidence="4 5" id="KW-0472">Membrane</keyword>
<reference evidence="8" key="2">
    <citation type="submission" date="2021-03" db="EMBL/GenBank/DDBJ databases">
        <authorList>
            <person name="Jaffe A."/>
        </authorList>
    </citation>
    <scope>NUCLEOTIDE SEQUENCE</scope>
    <source>
        <strain evidence="8">RIFCSPLOWO2_01_FULL_58_19</strain>
    </source>
</reference>
<keyword evidence="3 5" id="KW-1133">Transmembrane helix</keyword>
<dbReference type="GO" id="GO:0006874">
    <property type="term" value="P:intracellular calcium ion homeostasis"/>
    <property type="evidence" value="ECO:0007669"/>
    <property type="project" value="TreeGrafter"/>
</dbReference>
<dbReference type="Pfam" id="PF01699">
    <property type="entry name" value="Na_Ca_ex"/>
    <property type="match status" value="2"/>
</dbReference>
<accession>A0A7J4JDS9</accession>
<feature type="transmembrane region" description="Helical" evidence="5">
    <location>
        <begin position="125"/>
        <end position="144"/>
    </location>
</feature>
<dbReference type="PANTHER" id="PTHR10846">
    <property type="entry name" value="SODIUM/POTASSIUM/CALCIUM EXCHANGER"/>
    <property type="match status" value="1"/>
</dbReference>
<evidence type="ECO:0000256" key="1">
    <source>
        <dbReference type="ARBA" id="ARBA00004141"/>
    </source>
</evidence>
<feature type="transmembrane region" description="Helical" evidence="5">
    <location>
        <begin position="6"/>
        <end position="27"/>
    </location>
</feature>
<protein>
    <submittedName>
        <fullName evidence="7">Sodium:calcium antiporter</fullName>
    </submittedName>
</protein>
<dbReference type="GO" id="GO:0008273">
    <property type="term" value="F:calcium, potassium:sodium antiporter activity"/>
    <property type="evidence" value="ECO:0007669"/>
    <property type="project" value="TreeGrafter"/>
</dbReference>
<reference evidence="8" key="3">
    <citation type="submission" date="2021-05" db="EMBL/GenBank/DDBJ databases">
        <title>Protein family content uncovers lineage relationships and bacterial pathway maintenance mechanisms in DPANN archaea.</title>
        <authorList>
            <person name="Castelle C.J."/>
            <person name="Meheust R."/>
            <person name="Jaffe A.L."/>
            <person name="Seitz K."/>
            <person name="Gong X."/>
            <person name="Baker B.J."/>
            <person name="Banfield J.F."/>
        </authorList>
    </citation>
    <scope>NUCLEOTIDE SEQUENCE</scope>
    <source>
        <strain evidence="8">RIFCSPLOWO2_01_FULL_58_19</strain>
    </source>
</reference>
<dbReference type="InterPro" id="IPR044880">
    <property type="entry name" value="NCX_ion-bd_dom_sf"/>
</dbReference>
<feature type="transmembrane region" description="Helical" evidence="5">
    <location>
        <begin position="289"/>
        <end position="307"/>
    </location>
</feature>
<feature type="transmembrane region" description="Helical" evidence="5">
    <location>
        <begin position="165"/>
        <end position="183"/>
    </location>
</feature>
<organism evidence="7 9">
    <name type="scientific">Candidatus Iainarchaeum sp</name>
    <dbReference type="NCBI Taxonomy" id="3101447"/>
    <lineage>
        <taxon>Archaea</taxon>
        <taxon>Candidatus Iainarchaeota</taxon>
        <taxon>Candidatus Iainarchaeia</taxon>
        <taxon>Candidatus Iainarchaeales</taxon>
        <taxon>Candidatus Iainarchaeaceae</taxon>
        <taxon>Candidatus Iainarchaeum</taxon>
    </lineage>
</organism>
<feature type="transmembrane region" description="Helical" evidence="5">
    <location>
        <begin position="39"/>
        <end position="62"/>
    </location>
</feature>
<dbReference type="InterPro" id="IPR004837">
    <property type="entry name" value="NaCa_Exmemb"/>
</dbReference>
<feature type="transmembrane region" description="Helical" evidence="5">
    <location>
        <begin position="101"/>
        <end position="119"/>
    </location>
</feature>
<name>A0A7J4JDS9_9ARCH</name>
<dbReference type="GO" id="GO:0005886">
    <property type="term" value="C:plasma membrane"/>
    <property type="evidence" value="ECO:0007669"/>
    <property type="project" value="TreeGrafter"/>
</dbReference>
<comment type="caution">
    <text evidence="7">The sequence shown here is derived from an EMBL/GenBank/DDBJ whole genome shotgun (WGS) entry which is preliminary data.</text>
</comment>
<evidence type="ECO:0000259" key="6">
    <source>
        <dbReference type="Pfam" id="PF01699"/>
    </source>
</evidence>
<comment type="subcellular location">
    <subcellularLocation>
        <location evidence="1">Membrane</location>
        <topology evidence="1">Multi-pass membrane protein</topology>
    </subcellularLocation>
</comment>
<feature type="domain" description="Sodium/calcium exchanger membrane region" evidence="6">
    <location>
        <begin position="164"/>
        <end position="305"/>
    </location>
</feature>
<feature type="domain" description="Sodium/calcium exchanger membrane region" evidence="6">
    <location>
        <begin position="5"/>
        <end position="144"/>
    </location>
</feature>
<sequence>MYFELVALLVSIAVLAKSSEIVIDACIKISEFYQVSQLAVGFILIAFATSIPDFAVSVMAAFSGNTAMAIGDALGSSIANISLVLGAGALLRTINVKREKIIESAELLLLISLLPLIILPRNRVGFFEGLIFILIFFLYCFFVVKERITLQVKDGVTKKEVHKSMLWFVLGMVVVVVAAKFTVDYGVKIADLIGVAPALIGMTVIAFGTTLPELMIDLTALRRGYTSLAIGDILGSTVINLTLVMGTALLIKETVVDFQVFLLPLVTLLLVNSLLTYALLKHEGIRKQFGLIFILIYVVFLLIEFMHCLECFETGILG</sequence>